<keyword evidence="2" id="KW-1185">Reference proteome</keyword>
<protein>
    <submittedName>
        <fullName evidence="1">Uncharacterized protein</fullName>
    </submittedName>
</protein>
<dbReference type="Proteomes" id="UP000269396">
    <property type="component" value="Unassembled WGS sequence"/>
</dbReference>
<reference evidence="1 2" key="1">
    <citation type="submission" date="2018-11" db="EMBL/GenBank/DDBJ databases">
        <authorList>
            <consortium name="Pathogen Informatics"/>
        </authorList>
    </citation>
    <scope>NUCLEOTIDE SEQUENCE [LARGE SCALE GENOMIC DNA]</scope>
    <source>
        <strain>Denwood</strain>
        <strain evidence="2">Zambia</strain>
    </source>
</reference>
<dbReference type="AlphaFoldDB" id="A0A3P8E624"/>
<sequence>MTFLKLILIFDFYQEELYPIQRPISNRYHANSLHQLKSIDHLSVKVQEMTIHILHFDTDS</sequence>
<dbReference type="EMBL" id="UZAL01031901">
    <property type="protein sequence ID" value="VDP59517.1"/>
    <property type="molecule type" value="Genomic_DNA"/>
</dbReference>
<evidence type="ECO:0000313" key="1">
    <source>
        <dbReference type="EMBL" id="VDP59517.1"/>
    </source>
</evidence>
<organism evidence="1 2">
    <name type="scientific">Schistosoma mattheei</name>
    <dbReference type="NCBI Taxonomy" id="31246"/>
    <lineage>
        <taxon>Eukaryota</taxon>
        <taxon>Metazoa</taxon>
        <taxon>Spiralia</taxon>
        <taxon>Lophotrochozoa</taxon>
        <taxon>Platyhelminthes</taxon>
        <taxon>Trematoda</taxon>
        <taxon>Digenea</taxon>
        <taxon>Strigeidida</taxon>
        <taxon>Schistosomatoidea</taxon>
        <taxon>Schistosomatidae</taxon>
        <taxon>Schistosoma</taxon>
    </lineage>
</organism>
<gene>
    <name evidence="1" type="ORF">SMTD_LOCUS11890</name>
</gene>
<evidence type="ECO:0000313" key="2">
    <source>
        <dbReference type="Proteomes" id="UP000269396"/>
    </source>
</evidence>
<name>A0A3P8E624_9TREM</name>
<proteinExistence type="predicted"/>
<accession>A0A3P8E624</accession>